<organism evidence="3 4">
    <name type="scientific">Nakamurella flavida</name>
    <dbReference type="NCBI Taxonomy" id="363630"/>
    <lineage>
        <taxon>Bacteria</taxon>
        <taxon>Bacillati</taxon>
        <taxon>Actinomycetota</taxon>
        <taxon>Actinomycetes</taxon>
        <taxon>Nakamurellales</taxon>
        <taxon>Nakamurellaceae</taxon>
        <taxon>Nakamurella</taxon>
    </lineage>
</organism>
<feature type="region of interest" description="Disordered" evidence="1">
    <location>
        <begin position="596"/>
        <end position="688"/>
    </location>
</feature>
<keyword evidence="2" id="KW-0732">Signal</keyword>
<proteinExistence type="predicted"/>
<dbReference type="Proteomes" id="UP000663801">
    <property type="component" value="Unassembled WGS sequence"/>
</dbReference>
<evidence type="ECO:0000256" key="1">
    <source>
        <dbReference type="SAM" id="MobiDB-lite"/>
    </source>
</evidence>
<evidence type="ECO:0008006" key="5">
    <source>
        <dbReference type="Google" id="ProtNLM"/>
    </source>
</evidence>
<dbReference type="EMBL" id="JAERWL010000008">
    <property type="protein sequence ID" value="MBM9476502.1"/>
    <property type="molecule type" value="Genomic_DNA"/>
</dbReference>
<protein>
    <recommendedName>
        <fullName evidence="5">Mannosyl-glycoprotein endo-beta-N-acetylglucosamidase-like domain-containing protein</fullName>
    </recommendedName>
</protein>
<dbReference type="AlphaFoldDB" id="A0A938YNA2"/>
<evidence type="ECO:0000313" key="4">
    <source>
        <dbReference type="Proteomes" id="UP000663801"/>
    </source>
</evidence>
<dbReference type="RefSeq" id="WP_205256618.1">
    <property type="nucleotide sequence ID" value="NZ_BAAAPV010000004.1"/>
</dbReference>
<feature type="compositionally biased region" description="Polar residues" evidence="1">
    <location>
        <begin position="596"/>
        <end position="605"/>
    </location>
</feature>
<comment type="caution">
    <text evidence="3">The sequence shown here is derived from an EMBL/GenBank/DDBJ whole genome shotgun (WGS) entry which is preliminary data.</text>
</comment>
<name>A0A938YNA2_9ACTN</name>
<keyword evidence="4" id="KW-1185">Reference proteome</keyword>
<reference evidence="3" key="1">
    <citation type="submission" date="2021-01" db="EMBL/GenBank/DDBJ databases">
        <title>KCTC 19127 draft genome.</title>
        <authorList>
            <person name="An D."/>
        </authorList>
    </citation>
    <scope>NUCLEOTIDE SEQUENCE</scope>
    <source>
        <strain evidence="3">KCTC 19127</strain>
    </source>
</reference>
<gene>
    <name evidence="3" type="ORF">JL107_08620</name>
</gene>
<sequence>MLTGLVLVAGLLSVASPAAAAPAPVPVRAAAAAACSVGQSGAGEPVQSSGRAAVRTTIGVAKTMGVPRLGQIVAVMVMFQESSIRNLANDGSSTQGASWSSPGRAYWLGVTKLSLKYPHDRFGSRDGASDTDSIGLYQQRPSSGWGNYGQSTGVTDPEGVVQRLLDPRWEAMAFFGGSRSAAPTSGLLDIAGWQTMSPTYAANAVQRSNYPEYYAKWEAQATTYVDSNADAPAVDLPWVPGGGAGALACTSVPTDPAAGEAGRNPAGSADAASVSSRSVVVAGWALDPDAINGRTEVHVYDSGPKGTVGYPGFFADQTRDDVNRVYGTVGRFGFTATVPQNGNGVHTYCAFALNIGRGTGNTALGCRTLTLGPVGSLDGVGQTPSGISVAGWAADGSAPGARQQVHVYVTGPAGTRGTPLTTGGARADVSAAFPWAGGDRGFSGTVPTAGAGPTTVCAYGIGVNPWTPNELIGCRTLTVQPAPTVGALDDVQVSGNTARVAGWTYDPQNASASIPVHIYVRGAGGQVGTAFTADDVRTDVNRVTGVAGNHGYNRTVSLPAGESTVCAYGISTSGGDNTLLGCRTVRVAAARSQVVEPQSVATTEAPSEVRPVPTVPAPTVPAPTNAVPTAPAPTAAVPTGPVLTTAAPTTAVPTTPAPTSTAPAAPSASASSVSSAPPSTPSVGVPAG</sequence>
<feature type="compositionally biased region" description="Low complexity" evidence="1">
    <location>
        <begin position="622"/>
        <end position="688"/>
    </location>
</feature>
<evidence type="ECO:0000256" key="2">
    <source>
        <dbReference type="SAM" id="SignalP"/>
    </source>
</evidence>
<feature type="chain" id="PRO_5037830278" description="Mannosyl-glycoprotein endo-beta-N-acetylglucosamidase-like domain-containing protein" evidence="2">
    <location>
        <begin position="21"/>
        <end position="688"/>
    </location>
</feature>
<feature type="signal peptide" evidence="2">
    <location>
        <begin position="1"/>
        <end position="20"/>
    </location>
</feature>
<evidence type="ECO:0000313" key="3">
    <source>
        <dbReference type="EMBL" id="MBM9476502.1"/>
    </source>
</evidence>
<accession>A0A938YNA2</accession>